<dbReference type="AlphaFoldDB" id="A0AAW9ILZ7"/>
<comment type="caution">
    <text evidence="1">The sequence shown here is derived from an EMBL/GenBank/DDBJ whole genome shotgun (WGS) entry which is preliminary data.</text>
</comment>
<dbReference type="Gene3D" id="3.40.50.300">
    <property type="entry name" value="P-loop containing nucleotide triphosphate hydrolases"/>
    <property type="match status" value="1"/>
</dbReference>
<accession>A0AAW9ILZ7</accession>
<dbReference type="InterPro" id="IPR027417">
    <property type="entry name" value="P-loop_NTPase"/>
</dbReference>
<sequence length="61" mass="6975">MIIWINGAFGSGKSTIAELLHLKIEISHIYAPEQVGYFLWGNFPDEIKRTGDFQDNSIYKT</sequence>
<evidence type="ECO:0000313" key="2">
    <source>
        <dbReference type="Proteomes" id="UP001291306"/>
    </source>
</evidence>
<dbReference type="Proteomes" id="UP001291306">
    <property type="component" value="Unassembled WGS sequence"/>
</dbReference>
<dbReference type="EMBL" id="WNVC01001685">
    <property type="protein sequence ID" value="MDZ5001682.1"/>
    <property type="molecule type" value="Genomic_DNA"/>
</dbReference>
<name>A0AAW9ILZ7_CLOPF</name>
<reference evidence="1" key="1">
    <citation type="submission" date="2019-11" db="EMBL/GenBank/DDBJ databases">
        <title>Characterization of Clostridium perfringens isolates from swine manure treated agricultural soils.</title>
        <authorList>
            <person name="Wushke S.T."/>
        </authorList>
    </citation>
    <scope>NUCLEOTIDE SEQUENCE</scope>
    <source>
        <strain evidence="1">X26</strain>
    </source>
</reference>
<dbReference type="SUPFAM" id="SSF52540">
    <property type="entry name" value="P-loop containing nucleoside triphosphate hydrolases"/>
    <property type="match status" value="1"/>
</dbReference>
<organism evidence="1 2">
    <name type="scientific">Clostridium perfringens</name>
    <dbReference type="NCBI Taxonomy" id="1502"/>
    <lineage>
        <taxon>Bacteria</taxon>
        <taxon>Bacillati</taxon>
        <taxon>Bacillota</taxon>
        <taxon>Clostridia</taxon>
        <taxon>Eubacteriales</taxon>
        <taxon>Clostridiaceae</taxon>
        <taxon>Clostridium</taxon>
    </lineage>
</organism>
<dbReference type="RefSeq" id="WP_322459698.1">
    <property type="nucleotide sequence ID" value="NZ_WNVC01001685.1"/>
</dbReference>
<protein>
    <submittedName>
        <fullName evidence="1">Tunicamycin resistance protein</fullName>
    </submittedName>
</protein>
<evidence type="ECO:0000313" key="1">
    <source>
        <dbReference type="EMBL" id="MDZ5001682.1"/>
    </source>
</evidence>
<gene>
    <name evidence="1" type="ORF">GNF79_22035</name>
</gene>
<proteinExistence type="predicted"/>